<proteinExistence type="predicted"/>
<dbReference type="AlphaFoldDB" id="X1JTE9"/>
<dbReference type="SUPFAM" id="SSF56954">
    <property type="entry name" value="Outer membrane efflux proteins (OEP)"/>
    <property type="match status" value="1"/>
</dbReference>
<protein>
    <submittedName>
        <fullName evidence="1">Uncharacterized protein</fullName>
    </submittedName>
</protein>
<sequence>MAWSAGAATPTACGPGSDGFGSARLPVRPCEGKQCTSFTLKVLLCTGGRAAHAGLSILSGRADMNLRGVVSVLLTCGCALSLSCCTPYEARRTDLPPEFIPERFSQSGGIERHDRWWETFGDPGLNALLERALSDNLGLRRAWARLDQARALAKQAGADVWPRVSAEAGASRTRHVFP</sequence>
<gene>
    <name evidence="1" type="ORF">S03H2_59345</name>
</gene>
<reference evidence="1" key="1">
    <citation type="journal article" date="2014" name="Front. Microbiol.">
        <title>High frequency of phylogenetically diverse reductive dehalogenase-homologous genes in deep subseafloor sedimentary metagenomes.</title>
        <authorList>
            <person name="Kawai M."/>
            <person name="Futagami T."/>
            <person name="Toyoda A."/>
            <person name="Takaki Y."/>
            <person name="Nishi S."/>
            <person name="Hori S."/>
            <person name="Arai W."/>
            <person name="Tsubouchi T."/>
            <person name="Morono Y."/>
            <person name="Uchiyama I."/>
            <person name="Ito T."/>
            <person name="Fujiyama A."/>
            <person name="Inagaki F."/>
            <person name="Takami H."/>
        </authorList>
    </citation>
    <scope>NUCLEOTIDE SEQUENCE</scope>
    <source>
        <strain evidence="1">Expedition CK06-06</strain>
    </source>
</reference>
<dbReference type="InterPro" id="IPR010131">
    <property type="entry name" value="MdtP/NodT-like"/>
</dbReference>
<accession>X1JTE9</accession>
<feature type="non-terminal residue" evidence="1">
    <location>
        <position position="178"/>
    </location>
</feature>
<dbReference type="Gene3D" id="1.20.1600.10">
    <property type="entry name" value="Outer membrane efflux proteins (OEP)"/>
    <property type="match status" value="1"/>
</dbReference>
<name>X1JTE9_9ZZZZ</name>
<organism evidence="1">
    <name type="scientific">marine sediment metagenome</name>
    <dbReference type="NCBI Taxonomy" id="412755"/>
    <lineage>
        <taxon>unclassified sequences</taxon>
        <taxon>metagenomes</taxon>
        <taxon>ecological metagenomes</taxon>
    </lineage>
</organism>
<comment type="caution">
    <text evidence="1">The sequence shown here is derived from an EMBL/GenBank/DDBJ whole genome shotgun (WGS) entry which is preliminary data.</text>
</comment>
<dbReference type="GO" id="GO:0015562">
    <property type="term" value="F:efflux transmembrane transporter activity"/>
    <property type="evidence" value="ECO:0007669"/>
    <property type="project" value="InterPro"/>
</dbReference>
<dbReference type="PANTHER" id="PTHR30203">
    <property type="entry name" value="OUTER MEMBRANE CATION EFFLUX PROTEIN"/>
    <property type="match status" value="1"/>
</dbReference>
<dbReference type="EMBL" id="BARU01038157">
    <property type="protein sequence ID" value="GAH81539.1"/>
    <property type="molecule type" value="Genomic_DNA"/>
</dbReference>
<evidence type="ECO:0000313" key="1">
    <source>
        <dbReference type="EMBL" id="GAH81539.1"/>
    </source>
</evidence>